<evidence type="ECO:0000313" key="4">
    <source>
        <dbReference type="EMBL" id="GAA2944249.1"/>
    </source>
</evidence>
<gene>
    <name evidence="4" type="ORF">GCM10010446_31900</name>
</gene>
<protein>
    <recommendedName>
        <fullName evidence="3">Glycosyltransferase subfamily 4-like N-terminal domain-containing protein</fullName>
    </recommendedName>
</protein>
<keyword evidence="1" id="KW-0328">Glycosyltransferase</keyword>
<accession>A0ABN3X9I9</accession>
<evidence type="ECO:0000259" key="3">
    <source>
        <dbReference type="Pfam" id="PF13439"/>
    </source>
</evidence>
<reference evidence="4 5" key="1">
    <citation type="journal article" date="2019" name="Int. J. Syst. Evol. Microbiol.">
        <title>The Global Catalogue of Microorganisms (GCM) 10K type strain sequencing project: providing services to taxonomists for standard genome sequencing and annotation.</title>
        <authorList>
            <consortium name="The Broad Institute Genomics Platform"/>
            <consortium name="The Broad Institute Genome Sequencing Center for Infectious Disease"/>
            <person name="Wu L."/>
            <person name="Ma J."/>
        </authorList>
    </citation>
    <scope>NUCLEOTIDE SEQUENCE [LARGE SCALE GENOMIC DNA]</scope>
    <source>
        <strain evidence="4 5">JCM 9088</strain>
    </source>
</reference>
<keyword evidence="2" id="KW-0808">Transferase</keyword>
<name>A0ABN3X9I9_9ACTN</name>
<proteinExistence type="predicted"/>
<dbReference type="SUPFAM" id="SSF53756">
    <property type="entry name" value="UDP-Glycosyltransferase/glycogen phosphorylase"/>
    <property type="match status" value="1"/>
</dbReference>
<sequence length="176" mass="18395">MTSLGPLGVGDPAALSIALASEHASPLAALGGVDAGGRNVHAARRAGALAGRGHSATVCARRDARDLPDRVPLRAGVEVHHVPAGPPERLPEDELLPHMLAFGRHLAGEWQTRPPGLAHSHFRMSGLASLHATRRARGEGGRRRVLSRYGWPRVAAATESVYAEVPAPRPAATGVI</sequence>
<keyword evidence="5" id="KW-1185">Reference proteome</keyword>
<evidence type="ECO:0000313" key="5">
    <source>
        <dbReference type="Proteomes" id="UP001500403"/>
    </source>
</evidence>
<feature type="domain" description="Glycosyltransferase subfamily 4-like N-terminal" evidence="3">
    <location>
        <begin position="36"/>
        <end position="148"/>
    </location>
</feature>
<dbReference type="InterPro" id="IPR028098">
    <property type="entry name" value="Glyco_trans_4-like_N"/>
</dbReference>
<dbReference type="Gene3D" id="3.40.50.2000">
    <property type="entry name" value="Glycogen Phosphorylase B"/>
    <property type="match status" value="1"/>
</dbReference>
<evidence type="ECO:0000256" key="2">
    <source>
        <dbReference type="ARBA" id="ARBA00022679"/>
    </source>
</evidence>
<dbReference type="Pfam" id="PF13439">
    <property type="entry name" value="Glyco_transf_4"/>
    <property type="match status" value="1"/>
</dbReference>
<comment type="caution">
    <text evidence="4">The sequence shown here is derived from an EMBL/GenBank/DDBJ whole genome shotgun (WGS) entry which is preliminary data.</text>
</comment>
<evidence type="ECO:0000256" key="1">
    <source>
        <dbReference type="ARBA" id="ARBA00022676"/>
    </source>
</evidence>
<dbReference type="EMBL" id="BAAAUD010000034">
    <property type="protein sequence ID" value="GAA2944249.1"/>
    <property type="molecule type" value="Genomic_DNA"/>
</dbReference>
<dbReference type="Proteomes" id="UP001500403">
    <property type="component" value="Unassembled WGS sequence"/>
</dbReference>
<organism evidence="4 5">
    <name type="scientific">Streptomyces enissocaesilis</name>
    <dbReference type="NCBI Taxonomy" id="332589"/>
    <lineage>
        <taxon>Bacteria</taxon>
        <taxon>Bacillati</taxon>
        <taxon>Actinomycetota</taxon>
        <taxon>Actinomycetes</taxon>
        <taxon>Kitasatosporales</taxon>
        <taxon>Streptomycetaceae</taxon>
        <taxon>Streptomyces</taxon>
        <taxon>Streptomyces rochei group</taxon>
    </lineage>
</organism>